<accession>A0A7G7ML35</accession>
<evidence type="ECO:0000256" key="1">
    <source>
        <dbReference type="ARBA" id="ARBA00005721"/>
    </source>
</evidence>
<dbReference type="KEGG" id="ppel:H6H00_05875"/>
<dbReference type="InterPro" id="IPR005531">
    <property type="entry name" value="Asp23"/>
</dbReference>
<sequence>MTVADLVPPAAPHVPAGRHRALREPALRGDLHVADGVVEKITATALGEVPEIGGTARRVLGVAVGSDDLPHVTATVSGGAVVLDAAVSVVYPAPVAPATDRARAHVVDRVGELTGLRVERVDITVTALTRPPISPRRRELT</sequence>
<proteinExistence type="inferred from homology"/>
<keyword evidence="3" id="KW-1185">Reference proteome</keyword>
<name>A0A7G7ML35_9PSEU</name>
<protein>
    <submittedName>
        <fullName evidence="2">Asp23/Gls24 family envelope stress response protein</fullName>
    </submittedName>
</protein>
<dbReference type="RefSeq" id="WP_185720323.1">
    <property type="nucleotide sequence ID" value="NZ_BAAAWI010000001.1"/>
</dbReference>
<organism evidence="2 3">
    <name type="scientific">Pseudonocardia petroleophila</name>
    <dbReference type="NCBI Taxonomy" id="37331"/>
    <lineage>
        <taxon>Bacteria</taxon>
        <taxon>Bacillati</taxon>
        <taxon>Actinomycetota</taxon>
        <taxon>Actinomycetes</taxon>
        <taxon>Pseudonocardiales</taxon>
        <taxon>Pseudonocardiaceae</taxon>
        <taxon>Pseudonocardia</taxon>
    </lineage>
</organism>
<dbReference type="EMBL" id="CP060131">
    <property type="protein sequence ID" value="QNG53496.1"/>
    <property type="molecule type" value="Genomic_DNA"/>
</dbReference>
<dbReference type="Proteomes" id="UP000515728">
    <property type="component" value="Chromosome"/>
</dbReference>
<evidence type="ECO:0000313" key="3">
    <source>
        <dbReference type="Proteomes" id="UP000515728"/>
    </source>
</evidence>
<dbReference type="Pfam" id="PF03780">
    <property type="entry name" value="Asp23"/>
    <property type="match status" value="1"/>
</dbReference>
<gene>
    <name evidence="2" type="ORF">H6H00_05875</name>
</gene>
<dbReference type="AlphaFoldDB" id="A0A7G7ML35"/>
<reference evidence="2 3" key="1">
    <citation type="submission" date="2020-08" db="EMBL/GenBank/DDBJ databases">
        <authorList>
            <person name="Mo P."/>
        </authorList>
    </citation>
    <scope>NUCLEOTIDE SEQUENCE [LARGE SCALE GENOMIC DNA]</scope>
    <source>
        <strain evidence="2 3">CGMCC 4.1532</strain>
    </source>
</reference>
<comment type="similarity">
    <text evidence="1">Belongs to the asp23 family.</text>
</comment>
<evidence type="ECO:0000313" key="2">
    <source>
        <dbReference type="EMBL" id="QNG53496.1"/>
    </source>
</evidence>